<evidence type="ECO:0000313" key="2">
    <source>
        <dbReference type="Proteomes" id="UP001527392"/>
    </source>
</evidence>
<dbReference type="EMBL" id="JAKHMS010000016">
    <property type="protein sequence ID" value="MCZ3781840.1"/>
    <property type="molecule type" value="Genomic_DNA"/>
</dbReference>
<keyword evidence="2" id="KW-1185">Reference proteome</keyword>
<organism evidence="1 2">
    <name type="scientific">Limosilactobacillus vaginalis</name>
    <dbReference type="NCBI Taxonomy" id="1633"/>
    <lineage>
        <taxon>Bacteria</taxon>
        <taxon>Bacillati</taxon>
        <taxon>Bacillota</taxon>
        <taxon>Bacilli</taxon>
        <taxon>Lactobacillales</taxon>
        <taxon>Lactobacillaceae</taxon>
        <taxon>Limosilactobacillus</taxon>
    </lineage>
</organism>
<protein>
    <submittedName>
        <fullName evidence="1">Uncharacterized protein</fullName>
    </submittedName>
</protein>
<proteinExistence type="predicted"/>
<dbReference type="Proteomes" id="UP001527392">
    <property type="component" value="Unassembled WGS sequence"/>
</dbReference>
<gene>
    <name evidence="1" type="ORF">L2504_06810</name>
</gene>
<evidence type="ECO:0000313" key="1">
    <source>
        <dbReference type="EMBL" id="MCZ3781840.1"/>
    </source>
</evidence>
<sequence>MFAKSVPQQTVSIQTQESIADLISKLAKRNHSITESITEGQEEQPKVPKNRVASEVLMKMLGGE</sequence>
<dbReference type="RefSeq" id="WP_225415986.1">
    <property type="nucleotide sequence ID" value="NZ_JAKHMK010000015.1"/>
</dbReference>
<comment type="caution">
    <text evidence="1">The sequence shown here is derived from an EMBL/GenBank/DDBJ whole genome shotgun (WGS) entry which is preliminary data.</text>
</comment>
<name>A0ABT4K843_9LACO</name>
<accession>A0ABT4K843</accession>
<reference evidence="1 2" key="1">
    <citation type="submission" date="2022-01" db="EMBL/GenBank/DDBJ databases">
        <title>VMRC isolate genome collection.</title>
        <authorList>
            <person name="France M."/>
            <person name="Rutt L."/>
            <person name="Humphrys M."/>
            <person name="Ravel J."/>
        </authorList>
    </citation>
    <scope>NUCLEOTIDE SEQUENCE [LARGE SCALE GENOMIC DNA]</scope>
    <source>
        <strain evidence="1 2">C0030B4</strain>
    </source>
</reference>